<dbReference type="Proteomes" id="UP000351155">
    <property type="component" value="Unassembled WGS sequence"/>
</dbReference>
<gene>
    <name evidence="1" type="ORF">NCTC12126_01947</name>
</gene>
<dbReference type="EMBL" id="CAADIW010000010">
    <property type="protein sequence ID" value="VFS22110.1"/>
    <property type="molecule type" value="Genomic_DNA"/>
</dbReference>
<evidence type="ECO:0000313" key="2">
    <source>
        <dbReference type="Proteomes" id="UP000351155"/>
    </source>
</evidence>
<reference evidence="1 2" key="1">
    <citation type="submission" date="2019-03" db="EMBL/GenBank/DDBJ databases">
        <authorList>
            <consortium name="Pathogen Informatics"/>
        </authorList>
    </citation>
    <scope>NUCLEOTIDE SEQUENCE [LARGE SCALE GENOMIC DNA]</scope>
    <source>
        <strain evidence="1 2">NCTC12126</strain>
    </source>
</reference>
<name>A0A484XCT7_9ENTR</name>
<sequence length="52" mass="6215">MKQRNKLLIHHLLLRQNNIPVDFKVKKIDQDSVNIFSDYKSLLEYRGEESIS</sequence>
<protein>
    <submittedName>
        <fullName evidence="1">Uncharacterized protein</fullName>
    </submittedName>
</protein>
<organism evidence="1 2">
    <name type="scientific">Enterobacter cancerogenus</name>
    <dbReference type="NCBI Taxonomy" id="69218"/>
    <lineage>
        <taxon>Bacteria</taxon>
        <taxon>Pseudomonadati</taxon>
        <taxon>Pseudomonadota</taxon>
        <taxon>Gammaproteobacteria</taxon>
        <taxon>Enterobacterales</taxon>
        <taxon>Enterobacteriaceae</taxon>
        <taxon>Enterobacter</taxon>
        <taxon>Enterobacter cloacae complex</taxon>
    </lineage>
</organism>
<dbReference type="AlphaFoldDB" id="A0A484XCT7"/>
<proteinExistence type="predicted"/>
<accession>A0A484XCT7</accession>
<evidence type="ECO:0000313" key="1">
    <source>
        <dbReference type="EMBL" id="VFS22110.1"/>
    </source>
</evidence>